<protein>
    <recommendedName>
        <fullName evidence="4">Transcription factor domain-containing protein</fullName>
    </recommendedName>
</protein>
<keyword evidence="3" id="KW-1185">Reference proteome</keyword>
<reference evidence="2" key="1">
    <citation type="submission" date="2023-07" db="EMBL/GenBank/DDBJ databases">
        <title>Black Yeasts Isolated from many extreme environments.</title>
        <authorList>
            <person name="Coleine C."/>
            <person name="Stajich J.E."/>
            <person name="Selbmann L."/>
        </authorList>
    </citation>
    <scope>NUCLEOTIDE SEQUENCE</scope>
    <source>
        <strain evidence="2">CCFEE 5485</strain>
    </source>
</reference>
<comment type="caution">
    <text evidence="2">The sequence shown here is derived from an EMBL/GenBank/DDBJ whole genome shotgun (WGS) entry which is preliminary data.</text>
</comment>
<name>A0AAE0WKG2_9PEZI</name>
<evidence type="ECO:0000313" key="3">
    <source>
        <dbReference type="Proteomes" id="UP001274830"/>
    </source>
</evidence>
<dbReference type="Proteomes" id="UP001274830">
    <property type="component" value="Unassembled WGS sequence"/>
</dbReference>
<accession>A0AAE0WKG2</accession>
<dbReference type="CDD" id="cd12148">
    <property type="entry name" value="fungal_TF_MHR"/>
    <property type="match status" value="1"/>
</dbReference>
<proteinExistence type="predicted"/>
<sequence length="447" mass="49780">MTPTCPRVSDGDGDTYDDWRLDINVNQALVTDLTEIFFEVIYPVFPLFHRSSLLRKVARGEHLTNRSLGACVMAIAALASARVRDNALGSNAYDLASLQDPCSERLFDAAERAMPRDAPFTQSFDYMRASVILAIVAIQYGKPASTYTLDIFTSVVWAGVVRSREASSSVCYPHKGDFDLDYENARSIAALDDHPHWLQGWNFVTDLYRILEHAVDNLRRLRTPVRRTPVVQALFEDNMVSQFAVLDQIMTMYDELPDIFKTTKQPTAISMRTFSAFKRPTLQRLYSSCKCLVAGKVIAGFASVPVAYLRAISSPLLHYLAEIGNILGAAFEDGMTRATYHSVRSVLLDLAKLLADLEVHLFCPPGASKKLHTKVSRIDQFMNAELQLHTSRPVDVAIEAQAGPAARDSAISDGQALLPVPTADYSSPQYRFSPDLLEDWTWALNFA</sequence>
<dbReference type="EMBL" id="JAUTXT010000026">
    <property type="protein sequence ID" value="KAK3673366.1"/>
    <property type="molecule type" value="Genomic_DNA"/>
</dbReference>
<evidence type="ECO:0008006" key="4">
    <source>
        <dbReference type="Google" id="ProtNLM"/>
    </source>
</evidence>
<dbReference type="PANTHER" id="PTHR46910:SF18">
    <property type="entry name" value="ZN(II)2CYS6 TRANSCRIPTION FACTOR (EUROFUNG)"/>
    <property type="match status" value="1"/>
</dbReference>
<evidence type="ECO:0000256" key="1">
    <source>
        <dbReference type="ARBA" id="ARBA00023242"/>
    </source>
</evidence>
<evidence type="ECO:0000313" key="2">
    <source>
        <dbReference type="EMBL" id="KAK3673366.1"/>
    </source>
</evidence>
<dbReference type="InterPro" id="IPR050987">
    <property type="entry name" value="AtrR-like"/>
</dbReference>
<dbReference type="PANTHER" id="PTHR46910">
    <property type="entry name" value="TRANSCRIPTION FACTOR PDR1"/>
    <property type="match status" value="1"/>
</dbReference>
<gene>
    <name evidence="2" type="ORF">LTR78_006912</name>
</gene>
<organism evidence="2 3">
    <name type="scientific">Recurvomyces mirabilis</name>
    <dbReference type="NCBI Taxonomy" id="574656"/>
    <lineage>
        <taxon>Eukaryota</taxon>
        <taxon>Fungi</taxon>
        <taxon>Dikarya</taxon>
        <taxon>Ascomycota</taxon>
        <taxon>Pezizomycotina</taxon>
        <taxon>Dothideomycetes</taxon>
        <taxon>Dothideomycetidae</taxon>
        <taxon>Mycosphaerellales</taxon>
        <taxon>Teratosphaeriaceae</taxon>
        <taxon>Recurvomyces</taxon>
    </lineage>
</organism>
<keyword evidence="1" id="KW-0539">Nucleus</keyword>
<dbReference type="GO" id="GO:0003700">
    <property type="term" value="F:DNA-binding transcription factor activity"/>
    <property type="evidence" value="ECO:0007669"/>
    <property type="project" value="InterPro"/>
</dbReference>
<dbReference type="AlphaFoldDB" id="A0AAE0WKG2"/>